<evidence type="ECO:0000256" key="2">
    <source>
        <dbReference type="SAM" id="SignalP"/>
    </source>
</evidence>
<protein>
    <recommendedName>
        <fullName evidence="3">Peptidase A1 domain-containing protein</fullName>
    </recommendedName>
</protein>
<dbReference type="OrthoDB" id="771136at2759"/>
<comment type="similarity">
    <text evidence="1">Belongs to the peptidase A1 family.</text>
</comment>
<dbReference type="CDD" id="cd05471">
    <property type="entry name" value="pepsin_like"/>
    <property type="match status" value="1"/>
</dbReference>
<evidence type="ECO:0000313" key="4">
    <source>
        <dbReference type="EMBL" id="KIP08745.1"/>
    </source>
</evidence>
<dbReference type="STRING" id="745531.A0A0C3SCD4"/>
<proteinExistence type="inferred from homology"/>
<dbReference type="SUPFAM" id="SSF50630">
    <property type="entry name" value="Acid proteases"/>
    <property type="match status" value="1"/>
</dbReference>
<dbReference type="HOGENOM" id="CLU_1055812_0_0_1"/>
<feature type="non-terminal residue" evidence="4">
    <location>
        <position position="264"/>
    </location>
</feature>
<gene>
    <name evidence="4" type="ORF">PHLGIDRAFT_116991</name>
</gene>
<evidence type="ECO:0000313" key="5">
    <source>
        <dbReference type="Proteomes" id="UP000053257"/>
    </source>
</evidence>
<dbReference type="EMBL" id="KN840475">
    <property type="protein sequence ID" value="KIP08745.1"/>
    <property type="molecule type" value="Genomic_DNA"/>
</dbReference>
<dbReference type="InterPro" id="IPR033121">
    <property type="entry name" value="PEPTIDASE_A1"/>
</dbReference>
<dbReference type="InterPro" id="IPR021109">
    <property type="entry name" value="Peptidase_aspartic_dom_sf"/>
</dbReference>
<dbReference type="Pfam" id="PF00026">
    <property type="entry name" value="Asp"/>
    <property type="match status" value="1"/>
</dbReference>
<name>A0A0C3SCD4_PHLG1</name>
<keyword evidence="5" id="KW-1185">Reference proteome</keyword>
<feature type="chain" id="PRO_5002169798" description="Peptidase A1 domain-containing protein" evidence="2">
    <location>
        <begin position="19"/>
        <end position="264"/>
    </location>
</feature>
<dbReference type="PANTHER" id="PTHR47966">
    <property type="entry name" value="BETA-SITE APP-CLEAVING ENZYME, ISOFORM A-RELATED"/>
    <property type="match status" value="1"/>
</dbReference>
<evidence type="ECO:0000259" key="3">
    <source>
        <dbReference type="PROSITE" id="PS51767"/>
    </source>
</evidence>
<dbReference type="PROSITE" id="PS51767">
    <property type="entry name" value="PEPTIDASE_A1"/>
    <property type="match status" value="1"/>
</dbReference>
<dbReference type="AlphaFoldDB" id="A0A0C3SCD4"/>
<dbReference type="GO" id="GO:0006508">
    <property type="term" value="P:proteolysis"/>
    <property type="evidence" value="ECO:0007669"/>
    <property type="project" value="InterPro"/>
</dbReference>
<dbReference type="Gene3D" id="2.40.70.10">
    <property type="entry name" value="Acid Proteases"/>
    <property type="match status" value="1"/>
</dbReference>
<dbReference type="PANTHER" id="PTHR47966:SF51">
    <property type="entry name" value="BETA-SITE APP-CLEAVING ENZYME, ISOFORM A-RELATED"/>
    <property type="match status" value="1"/>
</dbReference>
<dbReference type="PRINTS" id="PR00792">
    <property type="entry name" value="PEPSIN"/>
</dbReference>
<dbReference type="InterPro" id="IPR034164">
    <property type="entry name" value="Pepsin-like_dom"/>
</dbReference>
<evidence type="ECO:0000256" key="1">
    <source>
        <dbReference type="ARBA" id="ARBA00007447"/>
    </source>
</evidence>
<dbReference type="Proteomes" id="UP000053257">
    <property type="component" value="Unassembled WGS sequence"/>
</dbReference>
<reference evidence="4 5" key="1">
    <citation type="journal article" date="2014" name="PLoS Genet.">
        <title>Analysis of the Phlebiopsis gigantea genome, transcriptome and secretome provides insight into its pioneer colonization strategies of wood.</title>
        <authorList>
            <person name="Hori C."/>
            <person name="Ishida T."/>
            <person name="Igarashi K."/>
            <person name="Samejima M."/>
            <person name="Suzuki H."/>
            <person name="Master E."/>
            <person name="Ferreira P."/>
            <person name="Ruiz-Duenas F.J."/>
            <person name="Held B."/>
            <person name="Canessa P."/>
            <person name="Larrondo L.F."/>
            <person name="Schmoll M."/>
            <person name="Druzhinina I.S."/>
            <person name="Kubicek C.P."/>
            <person name="Gaskell J.A."/>
            <person name="Kersten P."/>
            <person name="St John F."/>
            <person name="Glasner J."/>
            <person name="Sabat G."/>
            <person name="Splinter BonDurant S."/>
            <person name="Syed K."/>
            <person name="Yadav J."/>
            <person name="Mgbeahuruike A.C."/>
            <person name="Kovalchuk A."/>
            <person name="Asiegbu F.O."/>
            <person name="Lackner G."/>
            <person name="Hoffmeister D."/>
            <person name="Rencoret J."/>
            <person name="Gutierrez A."/>
            <person name="Sun H."/>
            <person name="Lindquist E."/>
            <person name="Barry K."/>
            <person name="Riley R."/>
            <person name="Grigoriev I.V."/>
            <person name="Henrissat B."/>
            <person name="Kues U."/>
            <person name="Berka R.M."/>
            <person name="Martinez A.T."/>
            <person name="Covert S.F."/>
            <person name="Blanchette R.A."/>
            <person name="Cullen D."/>
        </authorList>
    </citation>
    <scope>NUCLEOTIDE SEQUENCE [LARGE SCALE GENOMIC DNA]</scope>
    <source>
        <strain evidence="4 5">11061_1 CR5-6</strain>
    </source>
</reference>
<dbReference type="GO" id="GO:0004190">
    <property type="term" value="F:aspartic-type endopeptidase activity"/>
    <property type="evidence" value="ECO:0007669"/>
    <property type="project" value="InterPro"/>
</dbReference>
<keyword evidence="2" id="KW-0732">Signal</keyword>
<feature type="domain" description="Peptidase A1" evidence="3">
    <location>
        <begin position="49"/>
        <end position="264"/>
    </location>
</feature>
<accession>A0A0C3SCD4</accession>
<organism evidence="4 5">
    <name type="scientific">Phlebiopsis gigantea (strain 11061_1 CR5-6)</name>
    <name type="common">White-rot fungus</name>
    <name type="synonym">Peniophora gigantea</name>
    <dbReference type="NCBI Taxonomy" id="745531"/>
    <lineage>
        <taxon>Eukaryota</taxon>
        <taxon>Fungi</taxon>
        <taxon>Dikarya</taxon>
        <taxon>Basidiomycota</taxon>
        <taxon>Agaricomycotina</taxon>
        <taxon>Agaricomycetes</taxon>
        <taxon>Polyporales</taxon>
        <taxon>Phanerochaetaceae</taxon>
        <taxon>Phlebiopsis</taxon>
    </lineage>
</organism>
<dbReference type="InterPro" id="IPR001461">
    <property type="entry name" value="Aspartic_peptidase_A1"/>
</dbReference>
<feature type="signal peptide" evidence="2">
    <location>
        <begin position="1"/>
        <end position="18"/>
    </location>
</feature>
<sequence>MRPAVACALLVCFPWATAISIPFRKVPARSVAVATNTTFGFANLDNNVYVAEIFVQGHNFSVQLDTGSSDFWVDSSLAPAQALQGVAATAFNATNCYLDTTCASGPVVLADTTFGNFSVPGQAMVNALDSNATYGPVMSGLLGLGGPFASTSSIMRSTASNSSFNGLPFLNNLFDTYPDVENYITFQLSRAVTGDIDGGIFTIGETAAEWASVQETEQLPLLFPDGWSAGVDAVLINGHKANLPGSALAGSTQLASLIDTGTAR</sequence>